<feature type="domain" description="C3H1-type" evidence="8">
    <location>
        <begin position="254"/>
        <end position="281"/>
    </location>
</feature>
<feature type="compositionally biased region" description="Low complexity" evidence="6">
    <location>
        <begin position="335"/>
        <end position="344"/>
    </location>
</feature>
<comment type="caution">
    <text evidence="9">The sequence shown here is derived from an EMBL/GenBank/DDBJ whole genome shotgun (WGS) entry which is preliminary data.</text>
</comment>
<evidence type="ECO:0000256" key="3">
    <source>
        <dbReference type="ARBA" id="ARBA00022553"/>
    </source>
</evidence>
<keyword evidence="10" id="KW-1185">Reference proteome</keyword>
<keyword evidence="5" id="KW-0443">Lipid metabolism</keyword>
<dbReference type="Gene3D" id="1.10.1200.10">
    <property type="entry name" value="ACP-like"/>
    <property type="match status" value="1"/>
</dbReference>
<proteinExistence type="inferred from homology"/>
<feature type="zinc finger region" description="C3H1-type" evidence="4">
    <location>
        <begin position="172"/>
        <end position="200"/>
    </location>
</feature>
<evidence type="ECO:0000256" key="4">
    <source>
        <dbReference type="PROSITE-ProRule" id="PRU00723"/>
    </source>
</evidence>
<dbReference type="InterPro" id="IPR036736">
    <property type="entry name" value="ACP-like_sf"/>
</dbReference>
<evidence type="ECO:0000313" key="10">
    <source>
        <dbReference type="Proteomes" id="UP000887458"/>
    </source>
</evidence>
<keyword evidence="2 5" id="KW-0596">Phosphopantetheine</keyword>
<reference evidence="9 10" key="2">
    <citation type="journal article" date="2022" name="Mol. Biol. Evol.">
        <title>Comparative Genomics Reveals Insights into the Divergent Evolution of Astigmatic Mites and Household Pest Adaptations.</title>
        <authorList>
            <person name="Xiong Q."/>
            <person name="Wan A.T."/>
            <person name="Liu X."/>
            <person name="Fung C.S."/>
            <person name="Xiao X."/>
            <person name="Malainual N."/>
            <person name="Hou J."/>
            <person name="Wang L."/>
            <person name="Wang M."/>
            <person name="Yang K.Y."/>
            <person name="Cui Y."/>
            <person name="Leung E.L."/>
            <person name="Nong W."/>
            <person name="Shin S.K."/>
            <person name="Au S.W."/>
            <person name="Jeong K.Y."/>
            <person name="Chew F.T."/>
            <person name="Hui J.H."/>
            <person name="Leung T.F."/>
            <person name="Tungtrongchitr A."/>
            <person name="Zhong N."/>
            <person name="Liu Z."/>
            <person name="Tsui S.K."/>
        </authorList>
    </citation>
    <scope>NUCLEOTIDE SEQUENCE [LARGE SCALE GENOMIC DNA]</scope>
    <source>
        <strain evidence="9">Derp</strain>
    </source>
</reference>
<evidence type="ECO:0000259" key="7">
    <source>
        <dbReference type="PROSITE" id="PS50075"/>
    </source>
</evidence>
<feature type="zinc finger region" description="C3H1-type" evidence="4">
    <location>
        <begin position="227"/>
        <end position="253"/>
    </location>
</feature>
<dbReference type="PANTHER" id="PTHR46156">
    <property type="entry name" value="CCCH ZINGC FINGER"/>
    <property type="match status" value="1"/>
</dbReference>
<protein>
    <recommendedName>
        <fullName evidence="5">Acyl carrier protein</fullName>
    </recommendedName>
</protein>
<accession>A0ABQ8JQ98</accession>
<keyword evidence="5" id="KW-0276">Fatty acid metabolism</keyword>
<dbReference type="EMBL" id="NJHN03000026">
    <property type="protein sequence ID" value="KAH9424789.1"/>
    <property type="molecule type" value="Genomic_DNA"/>
</dbReference>
<feature type="region of interest" description="Disordered" evidence="6">
    <location>
        <begin position="304"/>
        <end position="365"/>
    </location>
</feature>
<evidence type="ECO:0000259" key="8">
    <source>
        <dbReference type="PROSITE" id="PS50103"/>
    </source>
</evidence>
<feature type="compositionally biased region" description="Polar residues" evidence="6">
    <location>
        <begin position="345"/>
        <end position="365"/>
    </location>
</feature>
<keyword evidence="5" id="KW-0275">Fatty acid biosynthesis</keyword>
<dbReference type="InterPro" id="IPR009081">
    <property type="entry name" value="PP-bd_ACP"/>
</dbReference>
<feature type="domain" description="C3H1-type" evidence="8">
    <location>
        <begin position="172"/>
        <end position="200"/>
    </location>
</feature>
<evidence type="ECO:0000313" key="9">
    <source>
        <dbReference type="EMBL" id="KAH9424789.1"/>
    </source>
</evidence>
<sequence>MARLIGKQFWNRFILNVRLIQQPLRYHHLFIQQQQQQNQLRQPLMPLICRTFASYGEDLPPIDPKEVELRVFKTISTHDKIDPKNVKITSHLTNDLGLDSLDQVEIMVALEDEFEITIDDVDAEKIHTVQEIINFVIKSLDRPDPRQNPGAKYDPNMEFVIAKNKQQKQKNKSYGQYCLQFCREGICRKGRHCSFEHDPSKRGICQRILTQQLCRKPICHLSHDKTPDKMPDCRFFLRGKCTADNCQYRHVKVNKDAKLCENFASGFCLQGLSCNKLHQFKCSAIGQRKKCPRGDQCNNYHPPKIVQQQQQQQKSPKKKKQQKESKFKKINKPLTTATANNTNNQSSPKHNQSNELPLDLSSPNTKNLLNQMLTKQFQKNHHLNNSKRIDESRSLLKIIPDFLQE</sequence>
<evidence type="ECO:0000256" key="6">
    <source>
        <dbReference type="SAM" id="MobiDB-lite"/>
    </source>
</evidence>
<evidence type="ECO:0000256" key="1">
    <source>
        <dbReference type="ARBA" id="ARBA00010930"/>
    </source>
</evidence>
<dbReference type="PROSITE" id="PS50103">
    <property type="entry name" value="ZF_C3H1"/>
    <property type="match status" value="3"/>
</dbReference>
<dbReference type="InterPro" id="IPR000571">
    <property type="entry name" value="Znf_CCCH"/>
</dbReference>
<feature type="domain" description="Carrier" evidence="7">
    <location>
        <begin position="62"/>
        <end position="140"/>
    </location>
</feature>
<gene>
    <name evidence="9" type="ORF">DERP_012773</name>
</gene>
<evidence type="ECO:0000256" key="2">
    <source>
        <dbReference type="ARBA" id="ARBA00022450"/>
    </source>
</evidence>
<dbReference type="Gene3D" id="4.10.1000.10">
    <property type="entry name" value="Zinc finger, CCCH-type"/>
    <property type="match status" value="1"/>
</dbReference>
<keyword evidence="5" id="KW-0444">Lipid biosynthesis</keyword>
<keyword evidence="3" id="KW-0597">Phosphoprotein</keyword>
<comment type="similarity">
    <text evidence="1">Belongs to the acyl carrier protein (ACP) family.</text>
</comment>
<evidence type="ECO:0000256" key="5">
    <source>
        <dbReference type="RuleBase" id="RU000722"/>
    </source>
</evidence>
<reference evidence="9 10" key="1">
    <citation type="journal article" date="2018" name="J. Allergy Clin. Immunol.">
        <title>High-quality assembly of Dermatophagoides pteronyssinus genome and transcriptome reveals a wide range of novel allergens.</title>
        <authorList>
            <person name="Liu X.Y."/>
            <person name="Yang K.Y."/>
            <person name="Wang M.Q."/>
            <person name="Kwok J.S."/>
            <person name="Zeng X."/>
            <person name="Yang Z."/>
            <person name="Xiao X.J."/>
            <person name="Lau C.P."/>
            <person name="Li Y."/>
            <person name="Huang Z.M."/>
            <person name="Ba J.G."/>
            <person name="Yim A.K."/>
            <person name="Ouyang C.Y."/>
            <person name="Ngai S.M."/>
            <person name="Chan T.F."/>
            <person name="Leung E.L."/>
            <person name="Liu L."/>
            <person name="Liu Z.G."/>
            <person name="Tsui S.K."/>
        </authorList>
    </citation>
    <scope>NUCLEOTIDE SEQUENCE [LARGE SCALE GENOMIC DNA]</scope>
    <source>
        <strain evidence="9">Derp</strain>
    </source>
</reference>
<organism evidence="9 10">
    <name type="scientific">Dermatophagoides pteronyssinus</name>
    <name type="common">European house dust mite</name>
    <dbReference type="NCBI Taxonomy" id="6956"/>
    <lineage>
        <taxon>Eukaryota</taxon>
        <taxon>Metazoa</taxon>
        <taxon>Ecdysozoa</taxon>
        <taxon>Arthropoda</taxon>
        <taxon>Chelicerata</taxon>
        <taxon>Arachnida</taxon>
        <taxon>Acari</taxon>
        <taxon>Acariformes</taxon>
        <taxon>Sarcoptiformes</taxon>
        <taxon>Astigmata</taxon>
        <taxon>Psoroptidia</taxon>
        <taxon>Analgoidea</taxon>
        <taxon>Pyroglyphidae</taxon>
        <taxon>Dermatophagoidinae</taxon>
        <taxon>Dermatophagoides</taxon>
    </lineage>
</organism>
<dbReference type="PROSITE" id="PS50075">
    <property type="entry name" value="CARRIER"/>
    <property type="match status" value="1"/>
</dbReference>
<dbReference type="Pfam" id="PF00550">
    <property type="entry name" value="PP-binding"/>
    <property type="match status" value="1"/>
</dbReference>
<feature type="domain" description="C3H1-type" evidence="8">
    <location>
        <begin position="227"/>
        <end position="253"/>
    </location>
</feature>
<dbReference type="SUPFAM" id="SSF47336">
    <property type="entry name" value="ACP-like"/>
    <property type="match status" value="1"/>
</dbReference>
<dbReference type="SMART" id="SM00356">
    <property type="entry name" value="ZnF_C3H1"/>
    <property type="match status" value="5"/>
</dbReference>
<dbReference type="PANTHER" id="PTHR46156:SF1">
    <property type="entry name" value="ZINC FINGER CCCH DOMAIN-CONTAINING PROTEIN 3"/>
    <property type="match status" value="1"/>
</dbReference>
<dbReference type="Proteomes" id="UP000887458">
    <property type="component" value="Unassembled WGS sequence"/>
</dbReference>
<keyword evidence="4" id="KW-0479">Metal-binding</keyword>
<keyword evidence="4" id="KW-0863">Zinc-finger</keyword>
<dbReference type="InterPro" id="IPR003231">
    <property type="entry name" value="ACP"/>
</dbReference>
<feature type="zinc finger region" description="C3H1-type" evidence="4">
    <location>
        <begin position="254"/>
        <end position="281"/>
    </location>
</feature>
<comment type="function">
    <text evidence="5">Carrier of the growing fatty acid chain in fatty acid biosynthesis.</text>
</comment>
<keyword evidence="4" id="KW-0862">Zinc</keyword>
<name>A0ABQ8JQ98_DERPT</name>
<dbReference type="HAMAP" id="MF_01217">
    <property type="entry name" value="Acyl_carrier"/>
    <property type="match status" value="1"/>
</dbReference>